<keyword evidence="1" id="KW-0732">Signal</keyword>
<reference evidence="2" key="1">
    <citation type="submission" date="2015-12" db="EMBL/GenBank/DDBJ databases">
        <title>Gene expression during late stages of embryo sac development: a critical building block for successful pollen-pistil interactions.</title>
        <authorList>
            <person name="Liu Y."/>
            <person name="Joly V."/>
            <person name="Sabar M."/>
            <person name="Matton D.P."/>
        </authorList>
    </citation>
    <scope>NUCLEOTIDE SEQUENCE</scope>
</reference>
<organism evidence="2">
    <name type="scientific">Solanum chacoense</name>
    <name type="common">Chaco potato</name>
    <dbReference type="NCBI Taxonomy" id="4108"/>
    <lineage>
        <taxon>Eukaryota</taxon>
        <taxon>Viridiplantae</taxon>
        <taxon>Streptophyta</taxon>
        <taxon>Embryophyta</taxon>
        <taxon>Tracheophyta</taxon>
        <taxon>Spermatophyta</taxon>
        <taxon>Magnoliopsida</taxon>
        <taxon>eudicotyledons</taxon>
        <taxon>Gunneridae</taxon>
        <taxon>Pentapetalae</taxon>
        <taxon>asterids</taxon>
        <taxon>lamiids</taxon>
        <taxon>Solanales</taxon>
        <taxon>Solanaceae</taxon>
        <taxon>Solanoideae</taxon>
        <taxon>Solaneae</taxon>
        <taxon>Solanum</taxon>
    </lineage>
</organism>
<evidence type="ECO:0000256" key="1">
    <source>
        <dbReference type="SAM" id="SignalP"/>
    </source>
</evidence>
<name>A0A0V0GPA4_SOLCH</name>
<accession>A0A0V0GPA4</accession>
<evidence type="ECO:0000313" key="2">
    <source>
        <dbReference type="EMBL" id="JAP10095.1"/>
    </source>
</evidence>
<dbReference type="EMBL" id="GEDG01033754">
    <property type="protein sequence ID" value="JAP10095.1"/>
    <property type="molecule type" value="Transcribed_RNA"/>
</dbReference>
<proteinExistence type="predicted"/>
<feature type="signal peptide" evidence="1">
    <location>
        <begin position="1"/>
        <end position="20"/>
    </location>
</feature>
<sequence length="70" mass="8704">MRRTIFLSCFLFFHLNYLRINNCHLNKLITQKMSFFNFKKIHYLLLKSKRWSTIVKFNKPFTFTHKNCKL</sequence>
<dbReference type="AlphaFoldDB" id="A0A0V0GPA4"/>
<protein>
    <submittedName>
        <fullName evidence="2">Putative ovule protein</fullName>
    </submittedName>
</protein>
<feature type="chain" id="PRO_5006865400" evidence="1">
    <location>
        <begin position="21"/>
        <end position="70"/>
    </location>
</feature>